<dbReference type="CDD" id="cd17355">
    <property type="entry name" value="MFS_YcxA_like"/>
    <property type="match status" value="1"/>
</dbReference>
<keyword evidence="5 6" id="KW-0472">Membrane</keyword>
<dbReference type="InterPro" id="IPR052983">
    <property type="entry name" value="MFS_Riboflavin_Transporter"/>
</dbReference>
<evidence type="ECO:0000259" key="7">
    <source>
        <dbReference type="PROSITE" id="PS50850"/>
    </source>
</evidence>
<keyword evidence="2" id="KW-0813">Transport</keyword>
<feature type="domain" description="Major facilitator superfamily (MFS) profile" evidence="7">
    <location>
        <begin position="15"/>
        <end position="407"/>
    </location>
</feature>
<feature type="transmembrane region" description="Helical" evidence="6">
    <location>
        <begin position="55"/>
        <end position="75"/>
    </location>
</feature>
<dbReference type="EMBL" id="CP001824">
    <property type="protein sequence ID" value="ACZ40782.1"/>
    <property type="molecule type" value="Genomic_DNA"/>
</dbReference>
<evidence type="ECO:0000256" key="1">
    <source>
        <dbReference type="ARBA" id="ARBA00004141"/>
    </source>
</evidence>
<dbReference type="Proteomes" id="UP000002027">
    <property type="component" value="Chromosome 2"/>
</dbReference>
<feature type="transmembrane region" description="Helical" evidence="6">
    <location>
        <begin position="232"/>
        <end position="258"/>
    </location>
</feature>
<dbReference type="AlphaFoldDB" id="D1CAD9"/>
<dbReference type="InterPro" id="IPR011701">
    <property type="entry name" value="MFS"/>
</dbReference>
<feature type="transmembrane region" description="Helical" evidence="6">
    <location>
        <begin position="297"/>
        <end position="315"/>
    </location>
</feature>
<evidence type="ECO:0000256" key="2">
    <source>
        <dbReference type="ARBA" id="ARBA00022448"/>
    </source>
</evidence>
<dbReference type="Gene3D" id="1.20.1250.20">
    <property type="entry name" value="MFS general substrate transporter like domains"/>
    <property type="match status" value="1"/>
</dbReference>
<reference evidence="8 9" key="2">
    <citation type="journal article" date="2010" name="Stand. Genomic Sci.">
        <title>Complete genome sequence of Desulfohalobium retbaense type strain (HR(100)).</title>
        <authorList>
            <person name="Spring S."/>
            <person name="Nolan M."/>
            <person name="Lapidus A."/>
            <person name="Glavina Del Rio T."/>
            <person name="Copeland A."/>
            <person name="Tice H."/>
            <person name="Cheng J.F."/>
            <person name="Lucas S."/>
            <person name="Land M."/>
            <person name="Chen F."/>
            <person name="Bruce D."/>
            <person name="Goodwin L."/>
            <person name="Pitluck S."/>
            <person name="Ivanova N."/>
            <person name="Mavromatis K."/>
            <person name="Mikhailova N."/>
            <person name="Pati A."/>
            <person name="Chen A."/>
            <person name="Palaniappan K."/>
            <person name="Hauser L."/>
            <person name="Chang Y.J."/>
            <person name="Jeffries C.D."/>
            <person name="Munk C."/>
            <person name="Kiss H."/>
            <person name="Chain P."/>
            <person name="Han C."/>
            <person name="Brettin T."/>
            <person name="Detter J.C."/>
            <person name="Schuler E."/>
            <person name="Goker M."/>
            <person name="Rohde M."/>
            <person name="Bristow J."/>
            <person name="Eisen J.A."/>
            <person name="Markowitz V."/>
            <person name="Hugenholtz P."/>
            <person name="Kyrpides N.C."/>
            <person name="Klenk H.P."/>
        </authorList>
    </citation>
    <scope>NUCLEOTIDE SEQUENCE [LARGE SCALE GENOMIC DNA]</scope>
    <source>
        <strain evidence="9">ATCC 49802 / DSM 20745 / S 6022</strain>
    </source>
</reference>
<feature type="transmembrane region" description="Helical" evidence="6">
    <location>
        <begin position="321"/>
        <end position="342"/>
    </location>
</feature>
<evidence type="ECO:0000313" key="9">
    <source>
        <dbReference type="Proteomes" id="UP000002027"/>
    </source>
</evidence>
<dbReference type="STRING" id="479434.Sthe_3382"/>
<feature type="transmembrane region" description="Helical" evidence="6">
    <location>
        <begin position="12"/>
        <end position="35"/>
    </location>
</feature>
<evidence type="ECO:0000256" key="5">
    <source>
        <dbReference type="ARBA" id="ARBA00023136"/>
    </source>
</evidence>
<dbReference type="InterPro" id="IPR036259">
    <property type="entry name" value="MFS_trans_sf"/>
</dbReference>
<proteinExistence type="predicted"/>
<feature type="transmembrane region" description="Helical" evidence="6">
    <location>
        <begin position="264"/>
        <end position="285"/>
    </location>
</feature>
<dbReference type="OrthoDB" id="182417at2"/>
<dbReference type="InterPro" id="IPR020846">
    <property type="entry name" value="MFS_dom"/>
</dbReference>
<dbReference type="PROSITE" id="PS50850">
    <property type="entry name" value="MFS"/>
    <property type="match status" value="1"/>
</dbReference>
<dbReference type="RefSeq" id="WP_012873817.1">
    <property type="nucleotide sequence ID" value="NC_013524.1"/>
</dbReference>
<dbReference type="eggNOG" id="COG2271">
    <property type="taxonomic scope" value="Bacteria"/>
</dbReference>
<dbReference type="HOGENOM" id="CLU_001265_59_0_0"/>
<organism evidence="8 9">
    <name type="scientific">Sphaerobacter thermophilus (strain ATCC 49802 / DSM 20745 / KCCM 41009 / NCIMB 13125 / S 6022)</name>
    <dbReference type="NCBI Taxonomy" id="479434"/>
    <lineage>
        <taxon>Bacteria</taxon>
        <taxon>Pseudomonadati</taxon>
        <taxon>Thermomicrobiota</taxon>
        <taxon>Thermomicrobia</taxon>
        <taxon>Sphaerobacterales</taxon>
        <taxon>Sphaerobacterineae</taxon>
        <taxon>Sphaerobacteraceae</taxon>
        <taxon>Sphaerobacter</taxon>
    </lineage>
</organism>
<reference evidence="9" key="1">
    <citation type="submission" date="2009-11" db="EMBL/GenBank/DDBJ databases">
        <title>The complete chromosome 2 of Sphaerobacter thermophilus DSM 20745.</title>
        <authorList>
            <person name="Lucas S."/>
            <person name="Copeland A."/>
            <person name="Lapidus A."/>
            <person name="Glavina del Rio T."/>
            <person name="Dalin E."/>
            <person name="Tice H."/>
            <person name="Bruce D."/>
            <person name="Goodwin L."/>
            <person name="Pitluck S."/>
            <person name="Kyrpides N."/>
            <person name="Mavromatis K."/>
            <person name="Ivanova N."/>
            <person name="Mikhailova N."/>
            <person name="LaButti K.M."/>
            <person name="Clum A."/>
            <person name="Sun H.I."/>
            <person name="Brettin T."/>
            <person name="Detter J.C."/>
            <person name="Han C."/>
            <person name="Larimer F."/>
            <person name="Land M."/>
            <person name="Hauser L."/>
            <person name="Markowitz V."/>
            <person name="Cheng J.F."/>
            <person name="Hugenholtz P."/>
            <person name="Woyke T."/>
            <person name="Wu D."/>
            <person name="Steenblock K."/>
            <person name="Schneider S."/>
            <person name="Pukall R."/>
            <person name="Goeker M."/>
            <person name="Klenk H.P."/>
            <person name="Eisen J.A."/>
        </authorList>
    </citation>
    <scope>NUCLEOTIDE SEQUENCE [LARGE SCALE GENOMIC DNA]</scope>
    <source>
        <strain evidence="9">ATCC 49802 / DSM 20745 / S 6022</strain>
    </source>
</reference>
<gene>
    <name evidence="8" type="ordered locus">Sthe_3382</name>
</gene>
<evidence type="ECO:0000256" key="3">
    <source>
        <dbReference type="ARBA" id="ARBA00022692"/>
    </source>
</evidence>
<dbReference type="InParanoid" id="D1CAD9"/>
<feature type="transmembrane region" description="Helical" evidence="6">
    <location>
        <begin position="82"/>
        <end position="101"/>
    </location>
</feature>
<dbReference type="KEGG" id="sti:Sthe_3382"/>
<dbReference type="Pfam" id="PF07690">
    <property type="entry name" value="MFS_1"/>
    <property type="match status" value="1"/>
</dbReference>
<keyword evidence="9" id="KW-1185">Reference proteome</keyword>
<sequence length="422" mass="45252">MRMISWPRRIYYGWILVLALSFTEITSWGVLYYGFSVFITPLRQDLGWSTEQITGAFSLALLLSGIAALPVGRWLDRHGPRLLMTVGSIAATMLVFAWSRVESVTAFYLIWAGIGLAMAAVLYEPAFAVIATWFVRGRARALTILTFVAGFASVIYIPLAAWLVGRYGWREALVILAVILGVGTIAPHALLLRRHPADLGLAPDGAPVGPVASPTPVQPSITPREALRDPTLWWIIASFFLTMFANTAVTVHLIPYLIARGHGAGFAATVAGAIGLLALPGRLIFTPLGDRWERRHVTASIFLLQAVSIVVLLLTRSTAGVILFVILFGAGFGAITPARAALIADYYGSAHYGTISSIVALFFTAARGAAPVAAGFLYTQTGDYASVFGALAGISALAVLTMLPARRRLVETAAPTELSRRA</sequence>
<dbReference type="PANTHER" id="PTHR43385">
    <property type="entry name" value="RIBOFLAVIN TRANSPORTER RIBJ"/>
    <property type="match status" value="1"/>
</dbReference>
<protein>
    <submittedName>
        <fullName evidence="8">Major facilitator superfamily MFS_1</fullName>
    </submittedName>
</protein>
<dbReference type="GO" id="GO:0022857">
    <property type="term" value="F:transmembrane transporter activity"/>
    <property type="evidence" value="ECO:0007669"/>
    <property type="project" value="InterPro"/>
</dbReference>
<feature type="transmembrane region" description="Helical" evidence="6">
    <location>
        <begin position="107"/>
        <end position="135"/>
    </location>
</feature>
<comment type="subcellular location">
    <subcellularLocation>
        <location evidence="1">Membrane</location>
        <topology evidence="1">Multi-pass membrane protein</topology>
    </subcellularLocation>
</comment>
<evidence type="ECO:0000313" key="8">
    <source>
        <dbReference type="EMBL" id="ACZ40782.1"/>
    </source>
</evidence>
<keyword evidence="4 6" id="KW-1133">Transmembrane helix</keyword>
<feature type="transmembrane region" description="Helical" evidence="6">
    <location>
        <begin position="384"/>
        <end position="403"/>
    </location>
</feature>
<dbReference type="PANTHER" id="PTHR43385:SF1">
    <property type="entry name" value="RIBOFLAVIN TRANSPORTER RIBJ"/>
    <property type="match status" value="1"/>
</dbReference>
<evidence type="ECO:0000256" key="6">
    <source>
        <dbReference type="SAM" id="Phobius"/>
    </source>
</evidence>
<accession>D1CAD9</accession>
<name>D1CAD9_SPHTD</name>
<keyword evidence="3 6" id="KW-0812">Transmembrane</keyword>
<evidence type="ECO:0000256" key="4">
    <source>
        <dbReference type="ARBA" id="ARBA00022989"/>
    </source>
</evidence>
<dbReference type="SUPFAM" id="SSF103473">
    <property type="entry name" value="MFS general substrate transporter"/>
    <property type="match status" value="1"/>
</dbReference>
<feature type="transmembrane region" description="Helical" evidence="6">
    <location>
        <begin position="142"/>
        <end position="165"/>
    </location>
</feature>
<feature type="transmembrane region" description="Helical" evidence="6">
    <location>
        <begin position="171"/>
        <end position="192"/>
    </location>
</feature>
<feature type="transmembrane region" description="Helical" evidence="6">
    <location>
        <begin position="354"/>
        <end position="378"/>
    </location>
</feature>
<dbReference type="GO" id="GO:0016020">
    <property type="term" value="C:membrane"/>
    <property type="evidence" value="ECO:0007669"/>
    <property type="project" value="UniProtKB-SubCell"/>
</dbReference>